<evidence type="ECO:0000313" key="2">
    <source>
        <dbReference type="EMBL" id="QGG96279.1"/>
    </source>
</evidence>
<evidence type="ECO:0000256" key="1">
    <source>
        <dbReference type="SAM" id="Phobius"/>
    </source>
</evidence>
<feature type="transmembrane region" description="Helical" evidence="1">
    <location>
        <begin position="99"/>
        <end position="118"/>
    </location>
</feature>
<keyword evidence="1" id="KW-1133">Transmembrane helix</keyword>
<proteinExistence type="predicted"/>
<dbReference type="AlphaFoldDB" id="A0A5Q2RHG1"/>
<feature type="transmembrane region" description="Helical" evidence="1">
    <location>
        <begin position="6"/>
        <end position="24"/>
    </location>
</feature>
<feature type="transmembrane region" description="Helical" evidence="1">
    <location>
        <begin position="70"/>
        <end position="93"/>
    </location>
</feature>
<organism evidence="2 3">
    <name type="scientific">Actinomarinicola tropica</name>
    <dbReference type="NCBI Taxonomy" id="2789776"/>
    <lineage>
        <taxon>Bacteria</taxon>
        <taxon>Bacillati</taxon>
        <taxon>Actinomycetota</taxon>
        <taxon>Acidimicrobiia</taxon>
        <taxon>Acidimicrobiales</taxon>
        <taxon>Iamiaceae</taxon>
        <taxon>Actinomarinicola</taxon>
    </lineage>
</organism>
<dbReference type="RefSeq" id="WP_153760384.1">
    <property type="nucleotide sequence ID" value="NZ_CP045851.1"/>
</dbReference>
<gene>
    <name evidence="2" type="ORF">GH723_14880</name>
</gene>
<dbReference type="Proteomes" id="UP000334019">
    <property type="component" value="Chromosome"/>
</dbReference>
<name>A0A5Q2RHG1_9ACTN</name>
<accession>A0A5Q2RHG1</accession>
<sequence>MRFVFAAGLMVVCAGGIGRLLWLLEGKPPLDRPAWWPARRSIETSAGRPTSSSSADCHSVASGPRRRGRLAAVGACAACCGIPVLLLAGIAVFGVVASVSFLGALLLLAGLAAWRLTARRVRSHHHKSSASTGMGVSCCGTTDGDRNPEAELASAGRHG</sequence>
<keyword evidence="1" id="KW-0472">Membrane</keyword>
<dbReference type="EMBL" id="CP045851">
    <property type="protein sequence ID" value="QGG96279.1"/>
    <property type="molecule type" value="Genomic_DNA"/>
</dbReference>
<keyword evidence="1" id="KW-0812">Transmembrane</keyword>
<evidence type="ECO:0000313" key="3">
    <source>
        <dbReference type="Proteomes" id="UP000334019"/>
    </source>
</evidence>
<keyword evidence="3" id="KW-1185">Reference proteome</keyword>
<protein>
    <submittedName>
        <fullName evidence="2">Uncharacterized protein</fullName>
    </submittedName>
</protein>
<dbReference type="KEGG" id="atq:GH723_14880"/>
<reference evidence="2 3" key="1">
    <citation type="submission" date="2019-11" db="EMBL/GenBank/DDBJ databases">
        <authorList>
            <person name="He Y."/>
        </authorList>
    </citation>
    <scope>NUCLEOTIDE SEQUENCE [LARGE SCALE GENOMIC DNA]</scope>
    <source>
        <strain evidence="2 3">SCSIO 58843</strain>
    </source>
</reference>